<evidence type="ECO:0000256" key="2">
    <source>
        <dbReference type="SAM" id="MobiDB-lite"/>
    </source>
</evidence>
<feature type="compositionally biased region" description="Basic and acidic residues" evidence="2">
    <location>
        <begin position="16"/>
        <end position="25"/>
    </location>
</feature>
<comment type="caution">
    <text evidence="3">The sequence shown here is derived from an EMBL/GenBank/DDBJ whole genome shotgun (WGS) entry which is preliminary data.</text>
</comment>
<feature type="region of interest" description="Disordered" evidence="2">
    <location>
        <begin position="90"/>
        <end position="112"/>
    </location>
</feature>
<organism evidence="3 4">
    <name type="scientific">Muntiacus reevesi</name>
    <name type="common">Reeves' muntjac</name>
    <name type="synonym">Cervus reevesi</name>
    <dbReference type="NCBI Taxonomy" id="9886"/>
    <lineage>
        <taxon>Eukaryota</taxon>
        <taxon>Metazoa</taxon>
        <taxon>Chordata</taxon>
        <taxon>Craniata</taxon>
        <taxon>Vertebrata</taxon>
        <taxon>Euteleostomi</taxon>
        <taxon>Mammalia</taxon>
        <taxon>Eutheria</taxon>
        <taxon>Laurasiatheria</taxon>
        <taxon>Artiodactyla</taxon>
        <taxon>Ruminantia</taxon>
        <taxon>Pecora</taxon>
        <taxon>Cervidae</taxon>
        <taxon>Muntiacinae</taxon>
        <taxon>Muntiacus</taxon>
    </lineage>
</organism>
<dbReference type="InterPro" id="IPR002164">
    <property type="entry name" value="NAP_family"/>
</dbReference>
<accession>A0A5N3VW04</accession>
<dbReference type="EMBL" id="VCEB01000882">
    <property type="protein sequence ID" value="KAB0353457.1"/>
    <property type="molecule type" value="Genomic_DNA"/>
</dbReference>
<dbReference type="Gene3D" id="3.30.1120.90">
    <property type="entry name" value="Nucleosome assembly protein"/>
    <property type="match status" value="1"/>
</dbReference>
<reference evidence="3 4" key="1">
    <citation type="submission" date="2019-06" db="EMBL/GenBank/DDBJ databases">
        <title>Discovery of a novel chromosome fission-fusion reversal in muntjac.</title>
        <authorList>
            <person name="Mudd A.B."/>
            <person name="Bredeson J.V."/>
            <person name="Baum R."/>
            <person name="Hockemeyer D."/>
            <person name="Rokhsar D.S."/>
        </authorList>
    </citation>
    <scope>NUCLEOTIDE SEQUENCE [LARGE SCALE GENOMIC DNA]</scope>
    <source>
        <strain evidence="3">UCam_UCB_Mr</strain>
        <tissue evidence="3">Fibroblast cell line</tissue>
    </source>
</reference>
<feature type="compositionally biased region" description="Basic and acidic residues" evidence="2">
    <location>
        <begin position="94"/>
        <end position="112"/>
    </location>
</feature>
<dbReference type="GO" id="GO:0006334">
    <property type="term" value="P:nucleosome assembly"/>
    <property type="evidence" value="ECO:0007669"/>
    <property type="project" value="InterPro"/>
</dbReference>
<evidence type="ECO:0000313" key="3">
    <source>
        <dbReference type="EMBL" id="KAB0353457.1"/>
    </source>
</evidence>
<dbReference type="SUPFAM" id="SSF143113">
    <property type="entry name" value="NAP-like"/>
    <property type="match status" value="1"/>
</dbReference>
<gene>
    <name evidence="3" type="ORF">FD755_023842</name>
</gene>
<feature type="region of interest" description="Disordered" evidence="2">
    <location>
        <begin position="1"/>
        <end position="27"/>
    </location>
</feature>
<name>A0A5N3VW04_MUNRE</name>
<protein>
    <recommendedName>
        <fullName evidence="5">Testis-specific Y-encoded protein 1-like</fullName>
    </recommendedName>
</protein>
<evidence type="ECO:0008006" key="5">
    <source>
        <dbReference type="Google" id="ProtNLM"/>
    </source>
</evidence>
<dbReference type="PANTHER" id="PTHR11875">
    <property type="entry name" value="TESTIS-SPECIFIC Y-ENCODED PROTEIN"/>
    <property type="match status" value="1"/>
</dbReference>
<dbReference type="Proteomes" id="UP000326062">
    <property type="component" value="Unassembled WGS sequence"/>
</dbReference>
<dbReference type="InterPro" id="IPR037231">
    <property type="entry name" value="NAP-like_sf"/>
</dbReference>
<evidence type="ECO:0000313" key="4">
    <source>
        <dbReference type="Proteomes" id="UP000326062"/>
    </source>
</evidence>
<keyword evidence="4" id="KW-1185">Reference proteome</keyword>
<evidence type="ECO:0000256" key="1">
    <source>
        <dbReference type="ARBA" id="ARBA00009947"/>
    </source>
</evidence>
<comment type="similarity">
    <text evidence="1">Belongs to the nucleosome assembly protein (NAP) family.</text>
</comment>
<dbReference type="AlphaFoldDB" id="A0A5N3VW04"/>
<dbReference type="GO" id="GO:0005634">
    <property type="term" value="C:nucleus"/>
    <property type="evidence" value="ECO:0007669"/>
    <property type="project" value="InterPro"/>
</dbReference>
<sequence length="292" mass="33479">MSGPFASAPARGHGQGQEEHERWPEEAGSVPGLRTFLAGSPVGAASKGVTFYVVEVVEDSGALVDGDEVGIGRECQLLGRHIMEEVEVVADEEREQRSSQELEKETLEDSEHGKIHKAQVGFMHKNHHGRKRHLARRTAIIQGHPWLLGQCYLKQIMNHPQVFIVISSQDEDFLSYMVDLNVQVWSLPRSRCKLISFWDSPYFWNTVLIKECYFNITGYRACRSTLVHWFWDFEQGAPSHRPVTRSLNFLNWLSGHNCPELNRIAEWIISEDMWDDPLKYYPREEGSAMRGN</sequence>
<proteinExistence type="inferred from homology"/>